<reference evidence="1 2" key="1">
    <citation type="submission" date="2016-03" db="EMBL/GenBank/DDBJ databases">
        <title>Draft genome sequence of Flavobacterium fryxellicola DSM 16209.</title>
        <authorList>
            <person name="Shin S.-K."/>
            <person name="Yi H."/>
        </authorList>
    </citation>
    <scope>NUCLEOTIDE SEQUENCE [LARGE SCALE GENOMIC DNA]</scope>
    <source>
        <strain evidence="1 2">DSM 16209</strain>
    </source>
</reference>
<accession>A0A167XBB5</accession>
<protein>
    <submittedName>
        <fullName evidence="1">Uncharacterized protein</fullName>
    </submittedName>
</protein>
<evidence type="ECO:0000313" key="2">
    <source>
        <dbReference type="Proteomes" id="UP000077164"/>
    </source>
</evidence>
<keyword evidence="2" id="KW-1185">Reference proteome</keyword>
<dbReference type="STRING" id="249352.SAMN05444395_11237"/>
<dbReference type="RefSeq" id="WP_066080603.1">
    <property type="nucleotide sequence ID" value="NZ_FRDK01000012.1"/>
</dbReference>
<dbReference type="EMBL" id="LVJE01000013">
    <property type="protein sequence ID" value="OAB28187.1"/>
    <property type="molecule type" value="Genomic_DNA"/>
</dbReference>
<evidence type="ECO:0000313" key="1">
    <source>
        <dbReference type="EMBL" id="OAB28187.1"/>
    </source>
</evidence>
<organism evidence="1 2">
    <name type="scientific">Flavobacterium fryxellicola</name>
    <dbReference type="NCBI Taxonomy" id="249352"/>
    <lineage>
        <taxon>Bacteria</taxon>
        <taxon>Pseudomonadati</taxon>
        <taxon>Bacteroidota</taxon>
        <taxon>Flavobacteriia</taxon>
        <taxon>Flavobacteriales</taxon>
        <taxon>Flavobacteriaceae</taxon>
        <taxon>Flavobacterium</taxon>
    </lineage>
</organism>
<gene>
    <name evidence="1" type="ORF">FBFR_10120</name>
</gene>
<proteinExistence type="predicted"/>
<comment type="caution">
    <text evidence="1">The sequence shown here is derived from an EMBL/GenBank/DDBJ whole genome shotgun (WGS) entry which is preliminary data.</text>
</comment>
<name>A0A167XBB5_9FLAO</name>
<dbReference type="Proteomes" id="UP000077164">
    <property type="component" value="Unassembled WGS sequence"/>
</dbReference>
<dbReference type="AlphaFoldDB" id="A0A167XBB5"/>
<sequence length="81" mass="8908">MFTALAVVAFSRVAMAKTGKVKVSKKIKTKKEVVVETDCNLARYVAYVDARSVGFTHDQAISASYSVYFMCLGLQEAHISQ</sequence>
<dbReference type="OrthoDB" id="1376742at2"/>